<accession>A0A0C3BIG6</accession>
<dbReference type="EMBL" id="KN833028">
    <property type="protein sequence ID" value="KIM77127.1"/>
    <property type="molecule type" value="Genomic_DNA"/>
</dbReference>
<dbReference type="Proteomes" id="UP000054166">
    <property type="component" value="Unassembled WGS sequence"/>
</dbReference>
<protein>
    <submittedName>
        <fullName evidence="1">Uncharacterized protein</fullName>
    </submittedName>
</protein>
<gene>
    <name evidence="1" type="ORF">PILCRDRAFT_825672</name>
</gene>
<dbReference type="InParanoid" id="A0A0C3BIG6"/>
<reference evidence="2" key="2">
    <citation type="submission" date="2015-01" db="EMBL/GenBank/DDBJ databases">
        <title>Evolutionary Origins and Diversification of the Mycorrhizal Mutualists.</title>
        <authorList>
            <consortium name="DOE Joint Genome Institute"/>
            <consortium name="Mycorrhizal Genomics Consortium"/>
            <person name="Kohler A."/>
            <person name="Kuo A."/>
            <person name="Nagy L.G."/>
            <person name="Floudas D."/>
            <person name="Copeland A."/>
            <person name="Barry K.W."/>
            <person name="Cichocki N."/>
            <person name="Veneault-Fourrey C."/>
            <person name="LaButti K."/>
            <person name="Lindquist E.A."/>
            <person name="Lipzen A."/>
            <person name="Lundell T."/>
            <person name="Morin E."/>
            <person name="Murat C."/>
            <person name="Riley R."/>
            <person name="Ohm R."/>
            <person name="Sun H."/>
            <person name="Tunlid A."/>
            <person name="Henrissat B."/>
            <person name="Grigoriev I.V."/>
            <person name="Hibbett D.S."/>
            <person name="Martin F."/>
        </authorList>
    </citation>
    <scope>NUCLEOTIDE SEQUENCE [LARGE SCALE GENOMIC DNA]</scope>
    <source>
        <strain evidence="2">F 1598</strain>
    </source>
</reference>
<sequence length="66" mass="7283">MPKLKNRKAHVTVTTTGTEVRLDIDQKKCLSSKVLYRHNQGSVIMFSRIGLAVPKSSPKSCDPTPS</sequence>
<evidence type="ECO:0000313" key="2">
    <source>
        <dbReference type="Proteomes" id="UP000054166"/>
    </source>
</evidence>
<proteinExistence type="predicted"/>
<dbReference type="HOGENOM" id="CLU_2832072_0_0_1"/>
<name>A0A0C3BIG6_PILCF</name>
<reference evidence="1 2" key="1">
    <citation type="submission" date="2014-04" db="EMBL/GenBank/DDBJ databases">
        <authorList>
            <consortium name="DOE Joint Genome Institute"/>
            <person name="Kuo A."/>
            <person name="Tarkka M."/>
            <person name="Buscot F."/>
            <person name="Kohler A."/>
            <person name="Nagy L.G."/>
            <person name="Floudas D."/>
            <person name="Copeland A."/>
            <person name="Barry K.W."/>
            <person name="Cichocki N."/>
            <person name="Veneault-Fourrey C."/>
            <person name="LaButti K."/>
            <person name="Lindquist E.A."/>
            <person name="Lipzen A."/>
            <person name="Lundell T."/>
            <person name="Morin E."/>
            <person name="Murat C."/>
            <person name="Sun H."/>
            <person name="Tunlid A."/>
            <person name="Henrissat B."/>
            <person name="Grigoriev I.V."/>
            <person name="Hibbett D.S."/>
            <person name="Martin F."/>
            <person name="Nordberg H.P."/>
            <person name="Cantor M.N."/>
            <person name="Hua S.X."/>
        </authorList>
    </citation>
    <scope>NUCLEOTIDE SEQUENCE [LARGE SCALE GENOMIC DNA]</scope>
    <source>
        <strain evidence="1 2">F 1598</strain>
    </source>
</reference>
<keyword evidence="2" id="KW-1185">Reference proteome</keyword>
<dbReference type="AlphaFoldDB" id="A0A0C3BIG6"/>
<evidence type="ECO:0000313" key="1">
    <source>
        <dbReference type="EMBL" id="KIM77127.1"/>
    </source>
</evidence>
<organism evidence="1 2">
    <name type="scientific">Piloderma croceum (strain F 1598)</name>
    <dbReference type="NCBI Taxonomy" id="765440"/>
    <lineage>
        <taxon>Eukaryota</taxon>
        <taxon>Fungi</taxon>
        <taxon>Dikarya</taxon>
        <taxon>Basidiomycota</taxon>
        <taxon>Agaricomycotina</taxon>
        <taxon>Agaricomycetes</taxon>
        <taxon>Agaricomycetidae</taxon>
        <taxon>Atheliales</taxon>
        <taxon>Atheliaceae</taxon>
        <taxon>Piloderma</taxon>
    </lineage>
</organism>